<evidence type="ECO:0000313" key="2">
    <source>
        <dbReference type="EMBL" id="RYU92991.1"/>
    </source>
</evidence>
<keyword evidence="1" id="KW-1133">Transmembrane helix</keyword>
<keyword evidence="3" id="KW-1185">Reference proteome</keyword>
<keyword evidence="1" id="KW-0472">Membrane</keyword>
<protein>
    <submittedName>
        <fullName evidence="2">Uncharacterized protein</fullName>
    </submittedName>
</protein>
<feature type="transmembrane region" description="Helical" evidence="1">
    <location>
        <begin position="61"/>
        <end position="81"/>
    </location>
</feature>
<gene>
    <name evidence="2" type="ORF">EWM59_24240</name>
</gene>
<comment type="caution">
    <text evidence="2">The sequence shown here is derived from an EMBL/GenBank/DDBJ whole genome shotgun (WGS) entry which is preliminary data.</text>
</comment>
<dbReference type="AlphaFoldDB" id="A0A4Q5LTN9"/>
<dbReference type="EMBL" id="SEWF01000061">
    <property type="protein sequence ID" value="RYU92991.1"/>
    <property type="molecule type" value="Genomic_DNA"/>
</dbReference>
<organism evidence="2 3">
    <name type="scientific">Emticicia agri</name>
    <dbReference type="NCBI Taxonomy" id="2492393"/>
    <lineage>
        <taxon>Bacteria</taxon>
        <taxon>Pseudomonadati</taxon>
        <taxon>Bacteroidota</taxon>
        <taxon>Cytophagia</taxon>
        <taxon>Cytophagales</taxon>
        <taxon>Leadbetterellaceae</taxon>
        <taxon>Emticicia</taxon>
    </lineage>
</organism>
<reference evidence="2 3" key="1">
    <citation type="submission" date="2019-02" db="EMBL/GenBank/DDBJ databases">
        <title>Bacterial novel species Emticicia sp. 17J42-9 isolated from soil.</title>
        <authorList>
            <person name="Jung H.-Y."/>
        </authorList>
    </citation>
    <scope>NUCLEOTIDE SEQUENCE [LARGE SCALE GENOMIC DNA]</scope>
    <source>
        <strain evidence="2 3">17J42-9</strain>
    </source>
</reference>
<proteinExistence type="predicted"/>
<dbReference type="OrthoDB" id="981547at2"/>
<accession>A0A4Q5LTN9</accession>
<feature type="transmembrane region" description="Helical" evidence="1">
    <location>
        <begin position="93"/>
        <end position="112"/>
    </location>
</feature>
<evidence type="ECO:0000256" key="1">
    <source>
        <dbReference type="SAM" id="Phobius"/>
    </source>
</evidence>
<dbReference type="Proteomes" id="UP000293162">
    <property type="component" value="Unassembled WGS sequence"/>
</dbReference>
<feature type="transmembrane region" description="Helical" evidence="1">
    <location>
        <begin position="30"/>
        <end position="49"/>
    </location>
</feature>
<evidence type="ECO:0000313" key="3">
    <source>
        <dbReference type="Proteomes" id="UP000293162"/>
    </source>
</evidence>
<sequence>MSKTLILTGVLIIVFFLADAIGLGYLLHQQKWVILSFFVAYSFLFNRLIELGFKEKSKNFIPFYLSSVALRLILSIIFIAIELYRGLAHQELFIANFFVLYLFYTIFEIWNLNSNLRQNSEK</sequence>
<keyword evidence="1" id="KW-0812">Transmembrane</keyword>
<name>A0A4Q5LTN9_9BACT</name>